<keyword evidence="4 6" id="KW-1133">Transmembrane helix</keyword>
<feature type="transmembrane region" description="Helical" evidence="6">
    <location>
        <begin position="176"/>
        <end position="196"/>
    </location>
</feature>
<sequence>MDDPEKPTTSTFESPVDSEKGTAATALVSTANADLDRRLNRKFDLHILPWIFGIWLFSFIDRSNIGNAALAGLPEDLGISRGTSFNIALLVFYVPYILVDVPSNLLLKRVRAGIYLPSLITLWGIVCACTGLVRNFASLIACRLLLGLFEGGILGGVIIYLAMFYRRHEMLYRSGLFYCAAPLSGAFGGLLASALGRVSAGGYRGWPWIFFVEGAATVVFGILCFIFMPDTPALAKFLTAEEREWALQRMQNDASGSTAVTVDDEKLDWRWVKMAVEAPQTYLCAAIWFFVLVPLYSFSLFLPSIVAGMGYTSQATIAQLFTAPPNMAGFFAVILAAHFSDKLKNRGCFVAVGCVVGICGYIMLLASDRDQVRYGGTFLIAIGVFQISPMLMGWVSNNLAPHYVRAVASGVVISIANCSAFIGTFIYLQRDAPKYVLGHSVSLGALVIALALTVVQTAYLHWENNKRDRGERDHRLAEENVHLLGHRHPSFRYTL</sequence>
<feature type="transmembrane region" description="Helical" evidence="6">
    <location>
        <begin position="145"/>
        <end position="164"/>
    </location>
</feature>
<comment type="caution">
    <text evidence="8">The sequence shown here is derived from an EMBL/GenBank/DDBJ whole genome shotgun (WGS) entry which is preliminary data.</text>
</comment>
<accession>A0AAN6T9H1</accession>
<dbReference type="InterPro" id="IPR020846">
    <property type="entry name" value="MFS_dom"/>
</dbReference>
<feature type="domain" description="Major facilitator superfamily (MFS) profile" evidence="7">
    <location>
        <begin position="47"/>
        <end position="468"/>
    </location>
</feature>
<keyword evidence="3 6" id="KW-0812">Transmembrane</keyword>
<dbReference type="InterPro" id="IPR036259">
    <property type="entry name" value="MFS_trans_sf"/>
</dbReference>
<dbReference type="PROSITE" id="PS50850">
    <property type="entry name" value="MFS"/>
    <property type="match status" value="1"/>
</dbReference>
<feature type="transmembrane region" description="Helical" evidence="6">
    <location>
        <begin position="114"/>
        <end position="133"/>
    </location>
</feature>
<dbReference type="GO" id="GO:0022857">
    <property type="term" value="F:transmembrane transporter activity"/>
    <property type="evidence" value="ECO:0007669"/>
    <property type="project" value="InterPro"/>
</dbReference>
<dbReference type="RefSeq" id="XP_064666574.1">
    <property type="nucleotide sequence ID" value="XM_064816002.1"/>
</dbReference>
<dbReference type="FunFam" id="1.20.1250.20:FF:000013">
    <property type="entry name" value="MFS general substrate transporter"/>
    <property type="match status" value="1"/>
</dbReference>
<feature type="transmembrane region" description="Helical" evidence="6">
    <location>
        <begin position="317"/>
        <end position="336"/>
    </location>
</feature>
<dbReference type="PANTHER" id="PTHR43791:SF5">
    <property type="entry name" value="MAJOR FACILITATOR SUPERFAMILY (MFS) PROFILE DOMAIN-CONTAINING PROTEIN"/>
    <property type="match status" value="1"/>
</dbReference>
<dbReference type="AlphaFoldDB" id="A0AAN6T9H1"/>
<evidence type="ECO:0000256" key="3">
    <source>
        <dbReference type="ARBA" id="ARBA00022692"/>
    </source>
</evidence>
<gene>
    <name evidence="8" type="ORF">N656DRAFT_783669</name>
</gene>
<evidence type="ECO:0000256" key="5">
    <source>
        <dbReference type="ARBA" id="ARBA00023136"/>
    </source>
</evidence>
<dbReference type="Proteomes" id="UP001302812">
    <property type="component" value="Unassembled WGS sequence"/>
</dbReference>
<feature type="transmembrane region" description="Helical" evidence="6">
    <location>
        <begin position="47"/>
        <end position="65"/>
    </location>
</feature>
<evidence type="ECO:0000256" key="2">
    <source>
        <dbReference type="ARBA" id="ARBA00022448"/>
    </source>
</evidence>
<dbReference type="EMBL" id="MU853359">
    <property type="protein sequence ID" value="KAK4109004.1"/>
    <property type="molecule type" value="Genomic_DNA"/>
</dbReference>
<feature type="transmembrane region" description="Helical" evidence="6">
    <location>
        <begin position="282"/>
        <end position="305"/>
    </location>
</feature>
<organism evidence="8 9">
    <name type="scientific">Canariomyces notabilis</name>
    <dbReference type="NCBI Taxonomy" id="2074819"/>
    <lineage>
        <taxon>Eukaryota</taxon>
        <taxon>Fungi</taxon>
        <taxon>Dikarya</taxon>
        <taxon>Ascomycota</taxon>
        <taxon>Pezizomycotina</taxon>
        <taxon>Sordariomycetes</taxon>
        <taxon>Sordariomycetidae</taxon>
        <taxon>Sordariales</taxon>
        <taxon>Chaetomiaceae</taxon>
        <taxon>Canariomyces</taxon>
    </lineage>
</organism>
<feature type="transmembrane region" description="Helical" evidence="6">
    <location>
        <begin position="85"/>
        <end position="107"/>
    </location>
</feature>
<protein>
    <submittedName>
        <fullName evidence="8">MFS transporter-like protein</fullName>
    </submittedName>
</protein>
<dbReference type="Pfam" id="PF07690">
    <property type="entry name" value="MFS_1"/>
    <property type="match status" value="1"/>
</dbReference>
<feature type="transmembrane region" description="Helical" evidence="6">
    <location>
        <begin position="407"/>
        <end position="428"/>
    </location>
</feature>
<feature type="transmembrane region" description="Helical" evidence="6">
    <location>
        <begin position="372"/>
        <end position="395"/>
    </location>
</feature>
<evidence type="ECO:0000313" key="8">
    <source>
        <dbReference type="EMBL" id="KAK4109004.1"/>
    </source>
</evidence>
<comment type="subcellular location">
    <subcellularLocation>
        <location evidence="1">Membrane</location>
        <topology evidence="1">Multi-pass membrane protein</topology>
    </subcellularLocation>
</comment>
<keyword evidence="9" id="KW-1185">Reference proteome</keyword>
<evidence type="ECO:0000256" key="1">
    <source>
        <dbReference type="ARBA" id="ARBA00004141"/>
    </source>
</evidence>
<reference evidence="8" key="2">
    <citation type="submission" date="2023-05" db="EMBL/GenBank/DDBJ databases">
        <authorList>
            <consortium name="Lawrence Berkeley National Laboratory"/>
            <person name="Steindorff A."/>
            <person name="Hensen N."/>
            <person name="Bonometti L."/>
            <person name="Westerberg I."/>
            <person name="Brannstrom I.O."/>
            <person name="Guillou S."/>
            <person name="Cros-Aarteil S."/>
            <person name="Calhoun S."/>
            <person name="Haridas S."/>
            <person name="Kuo A."/>
            <person name="Mondo S."/>
            <person name="Pangilinan J."/>
            <person name="Riley R."/>
            <person name="Labutti K."/>
            <person name="Andreopoulos B."/>
            <person name="Lipzen A."/>
            <person name="Chen C."/>
            <person name="Yanf M."/>
            <person name="Daum C."/>
            <person name="Ng V."/>
            <person name="Clum A."/>
            <person name="Ohm R."/>
            <person name="Martin F."/>
            <person name="Silar P."/>
            <person name="Natvig D."/>
            <person name="Lalanne C."/>
            <person name="Gautier V."/>
            <person name="Ament-Velasquez S.L."/>
            <person name="Kruys A."/>
            <person name="Hutchinson M.I."/>
            <person name="Powell A.J."/>
            <person name="Barry K."/>
            <person name="Miller A.N."/>
            <person name="Grigoriev I.V."/>
            <person name="Debuchy R."/>
            <person name="Gladieux P."/>
            <person name="Thoren M.H."/>
            <person name="Johannesson H."/>
        </authorList>
    </citation>
    <scope>NUCLEOTIDE SEQUENCE</scope>
    <source>
        <strain evidence="8">CBS 508.74</strain>
    </source>
</reference>
<dbReference type="PANTHER" id="PTHR43791">
    <property type="entry name" value="PERMEASE-RELATED"/>
    <property type="match status" value="1"/>
</dbReference>
<dbReference type="GeneID" id="89940127"/>
<keyword evidence="5 6" id="KW-0472">Membrane</keyword>
<feature type="transmembrane region" description="Helical" evidence="6">
    <location>
        <begin position="348"/>
        <end position="366"/>
    </location>
</feature>
<keyword evidence="2" id="KW-0813">Transport</keyword>
<evidence type="ECO:0000256" key="6">
    <source>
        <dbReference type="SAM" id="Phobius"/>
    </source>
</evidence>
<proteinExistence type="predicted"/>
<feature type="transmembrane region" description="Helical" evidence="6">
    <location>
        <begin position="208"/>
        <end position="228"/>
    </location>
</feature>
<evidence type="ECO:0000313" key="9">
    <source>
        <dbReference type="Proteomes" id="UP001302812"/>
    </source>
</evidence>
<name>A0AAN6T9H1_9PEZI</name>
<reference evidence="8" key="1">
    <citation type="journal article" date="2023" name="Mol. Phylogenet. Evol.">
        <title>Genome-scale phylogeny and comparative genomics of the fungal order Sordariales.</title>
        <authorList>
            <person name="Hensen N."/>
            <person name="Bonometti L."/>
            <person name="Westerberg I."/>
            <person name="Brannstrom I.O."/>
            <person name="Guillou S."/>
            <person name="Cros-Aarteil S."/>
            <person name="Calhoun S."/>
            <person name="Haridas S."/>
            <person name="Kuo A."/>
            <person name="Mondo S."/>
            <person name="Pangilinan J."/>
            <person name="Riley R."/>
            <person name="LaButti K."/>
            <person name="Andreopoulos B."/>
            <person name="Lipzen A."/>
            <person name="Chen C."/>
            <person name="Yan M."/>
            <person name="Daum C."/>
            <person name="Ng V."/>
            <person name="Clum A."/>
            <person name="Steindorff A."/>
            <person name="Ohm R.A."/>
            <person name="Martin F."/>
            <person name="Silar P."/>
            <person name="Natvig D.O."/>
            <person name="Lalanne C."/>
            <person name="Gautier V."/>
            <person name="Ament-Velasquez S.L."/>
            <person name="Kruys A."/>
            <person name="Hutchinson M.I."/>
            <person name="Powell A.J."/>
            <person name="Barry K."/>
            <person name="Miller A.N."/>
            <person name="Grigoriev I.V."/>
            <person name="Debuchy R."/>
            <person name="Gladieux P."/>
            <person name="Hiltunen Thoren M."/>
            <person name="Johannesson H."/>
        </authorList>
    </citation>
    <scope>NUCLEOTIDE SEQUENCE</scope>
    <source>
        <strain evidence="8">CBS 508.74</strain>
    </source>
</reference>
<dbReference type="FunFam" id="1.20.1250.20:FF:000018">
    <property type="entry name" value="MFS transporter permease"/>
    <property type="match status" value="1"/>
</dbReference>
<dbReference type="InterPro" id="IPR011701">
    <property type="entry name" value="MFS"/>
</dbReference>
<dbReference type="GO" id="GO:0016020">
    <property type="term" value="C:membrane"/>
    <property type="evidence" value="ECO:0007669"/>
    <property type="project" value="UniProtKB-SubCell"/>
</dbReference>
<evidence type="ECO:0000256" key="4">
    <source>
        <dbReference type="ARBA" id="ARBA00022989"/>
    </source>
</evidence>
<dbReference type="Gene3D" id="1.20.1250.20">
    <property type="entry name" value="MFS general substrate transporter like domains"/>
    <property type="match status" value="2"/>
</dbReference>
<dbReference type="SUPFAM" id="SSF103473">
    <property type="entry name" value="MFS general substrate transporter"/>
    <property type="match status" value="1"/>
</dbReference>
<feature type="transmembrane region" description="Helical" evidence="6">
    <location>
        <begin position="440"/>
        <end position="462"/>
    </location>
</feature>
<evidence type="ECO:0000259" key="7">
    <source>
        <dbReference type="PROSITE" id="PS50850"/>
    </source>
</evidence>